<reference evidence="2" key="2">
    <citation type="submission" date="2015-06" db="EMBL/GenBank/DDBJ databases">
        <title>Genome Sequence of Bacillus endophyticus and Analysis of its Companion Mechanism in the Ketogulonigenium vulgare-Bacillus strain Consortium.</title>
        <authorList>
            <person name="Jia N."/>
            <person name="Du J."/>
            <person name="Ding M.-Z."/>
            <person name="Gao F."/>
            <person name="Yuan Y.-J."/>
        </authorList>
    </citation>
    <scope>NUCLEOTIDE SEQUENCE [LARGE SCALE GENOMIC DNA]</scope>
    <source>
        <strain evidence="2">Hbe603</strain>
    </source>
</reference>
<dbReference type="KEGG" id="beo:BEH_22050"/>
<dbReference type="InterPro" id="IPR018743">
    <property type="entry name" value="DUF2292"/>
</dbReference>
<dbReference type="AlphaFoldDB" id="A0A1X7FN97"/>
<proteinExistence type="predicted"/>
<sequence>MGDSSNHKEALRKTEELLQSIQYGSVTLIIQDGKVIGIDKVEKIRLK</sequence>
<evidence type="ECO:0000313" key="1">
    <source>
        <dbReference type="EMBL" id="AKO94530.1"/>
    </source>
</evidence>
<accession>A0A1X7FN97</accession>
<dbReference type="RefSeq" id="WP_019395081.1">
    <property type="nucleotide sequence ID" value="NZ_ALIM01000035.1"/>
</dbReference>
<gene>
    <name evidence="1" type="ORF">BEH_22050</name>
</gene>
<keyword evidence="2" id="KW-1185">Reference proteome</keyword>
<dbReference type="EMBL" id="CP011974">
    <property type="protein sequence ID" value="AKO94530.1"/>
    <property type="molecule type" value="Genomic_DNA"/>
</dbReference>
<organism evidence="1 2">
    <name type="scientific">Priestia filamentosa</name>
    <dbReference type="NCBI Taxonomy" id="1402861"/>
    <lineage>
        <taxon>Bacteria</taxon>
        <taxon>Bacillati</taxon>
        <taxon>Bacillota</taxon>
        <taxon>Bacilli</taxon>
        <taxon>Bacillales</taxon>
        <taxon>Bacillaceae</taxon>
        <taxon>Priestia</taxon>
    </lineage>
</organism>
<accession>A0A0H4KLR7</accession>
<dbReference type="GeneID" id="93702956"/>
<dbReference type="PATRIC" id="fig|135735.6.peg.4636"/>
<dbReference type="Pfam" id="PF10055">
    <property type="entry name" value="DUF2292"/>
    <property type="match status" value="1"/>
</dbReference>
<dbReference type="Proteomes" id="UP000036202">
    <property type="component" value="Chromosome"/>
</dbReference>
<dbReference type="OrthoDB" id="1684946at2"/>
<reference evidence="1 2" key="1">
    <citation type="journal article" date="2015" name="PLoS ONE">
        <title>Genome Sequence of Bacillus endophyticus and Analysis of Its Companion Mechanism in the Ketogulonigenium vulgare-Bacillus Strain Consortium.</title>
        <authorList>
            <person name="Jia N."/>
            <person name="Du J."/>
            <person name="Ding M.Z."/>
            <person name="Gao F."/>
            <person name="Yuan Y.J."/>
        </authorList>
    </citation>
    <scope>NUCLEOTIDE SEQUENCE [LARGE SCALE GENOMIC DNA]</scope>
    <source>
        <strain evidence="1 2">Hbe603</strain>
    </source>
</reference>
<protein>
    <submittedName>
        <fullName evidence="1">Small protein</fullName>
    </submittedName>
</protein>
<name>A0A1X7FN97_9BACI</name>
<evidence type="ECO:0000313" key="2">
    <source>
        <dbReference type="Proteomes" id="UP000036202"/>
    </source>
</evidence>